<dbReference type="SUPFAM" id="SSF52218">
    <property type="entry name" value="Flavoproteins"/>
    <property type="match status" value="1"/>
</dbReference>
<feature type="domain" description="Flavodoxin-like" evidence="3">
    <location>
        <begin position="6"/>
        <end position="153"/>
    </location>
</feature>
<evidence type="ECO:0000313" key="5">
    <source>
        <dbReference type="Proteomes" id="UP000559987"/>
    </source>
</evidence>
<keyword evidence="2" id="KW-0288">FMN</keyword>
<dbReference type="RefSeq" id="WP_183909947.1">
    <property type="nucleotide sequence ID" value="NZ_JACHXZ010000002.1"/>
</dbReference>
<evidence type="ECO:0000313" key="4">
    <source>
        <dbReference type="EMBL" id="MBB3168469.1"/>
    </source>
</evidence>
<dbReference type="InterPro" id="IPR029039">
    <property type="entry name" value="Flavoprotein-like_sf"/>
</dbReference>
<dbReference type="Proteomes" id="UP000559987">
    <property type="component" value="Unassembled WGS sequence"/>
</dbReference>
<dbReference type="InterPro" id="IPR008254">
    <property type="entry name" value="Flavodoxin/NO_synth"/>
</dbReference>
<protein>
    <submittedName>
        <fullName evidence="4">Multimeric flavodoxin WrbA</fullName>
    </submittedName>
</protein>
<keyword evidence="1" id="KW-0285">Flavoprotein</keyword>
<evidence type="ECO:0000256" key="1">
    <source>
        <dbReference type="ARBA" id="ARBA00022630"/>
    </source>
</evidence>
<keyword evidence="5" id="KW-1185">Reference proteome</keyword>
<organism evidence="4 5">
    <name type="scientific">Simiduia aestuariiviva</name>
    <dbReference type="NCBI Taxonomy" id="1510459"/>
    <lineage>
        <taxon>Bacteria</taxon>
        <taxon>Pseudomonadati</taxon>
        <taxon>Pseudomonadota</taxon>
        <taxon>Gammaproteobacteria</taxon>
        <taxon>Cellvibrionales</taxon>
        <taxon>Cellvibrionaceae</taxon>
        <taxon>Simiduia</taxon>
    </lineage>
</organism>
<proteinExistence type="predicted"/>
<dbReference type="InterPro" id="IPR005025">
    <property type="entry name" value="FMN_Rdtase-like_dom"/>
</dbReference>
<dbReference type="AlphaFoldDB" id="A0A839UPQ5"/>
<evidence type="ECO:0000259" key="3">
    <source>
        <dbReference type="PROSITE" id="PS50902"/>
    </source>
</evidence>
<sequence length="153" mass="16568">MTHKHLLIVYHSQSGNTEKLAKSALTGAMGEGSCTTRLVKAWDANLEDLLWCDGLLIGTPENFGYMSGALKDFFDRTYYPAEPYALNKPYGVFVSAGNDGTGAIREIDRIAKGYPLRPVVQPLICRGKVTATHLAQAEELGLTLAAGLAFGIY</sequence>
<dbReference type="Gene3D" id="3.40.50.360">
    <property type="match status" value="1"/>
</dbReference>
<accession>A0A839UPQ5</accession>
<dbReference type="Pfam" id="PF03358">
    <property type="entry name" value="FMN_red"/>
    <property type="match status" value="1"/>
</dbReference>
<evidence type="ECO:0000256" key="2">
    <source>
        <dbReference type="ARBA" id="ARBA00022643"/>
    </source>
</evidence>
<dbReference type="PROSITE" id="PS50902">
    <property type="entry name" value="FLAVODOXIN_LIKE"/>
    <property type="match status" value="1"/>
</dbReference>
<name>A0A839UPQ5_9GAMM</name>
<comment type="caution">
    <text evidence="4">The sequence shown here is derived from an EMBL/GenBank/DDBJ whole genome shotgun (WGS) entry which is preliminary data.</text>
</comment>
<dbReference type="GO" id="GO:0010181">
    <property type="term" value="F:FMN binding"/>
    <property type="evidence" value="ECO:0007669"/>
    <property type="project" value="InterPro"/>
</dbReference>
<reference evidence="4 5" key="1">
    <citation type="submission" date="2020-08" db="EMBL/GenBank/DDBJ databases">
        <title>Genomic Encyclopedia of Type Strains, Phase III (KMG-III): the genomes of soil and plant-associated and newly described type strains.</title>
        <authorList>
            <person name="Whitman W."/>
        </authorList>
    </citation>
    <scope>NUCLEOTIDE SEQUENCE [LARGE SCALE GENOMIC DNA]</scope>
    <source>
        <strain evidence="4 5">CECT 8571</strain>
    </source>
</reference>
<dbReference type="GO" id="GO:0016491">
    <property type="term" value="F:oxidoreductase activity"/>
    <property type="evidence" value="ECO:0007669"/>
    <property type="project" value="InterPro"/>
</dbReference>
<dbReference type="EMBL" id="JACHXZ010000002">
    <property type="protein sequence ID" value="MBB3168469.1"/>
    <property type="molecule type" value="Genomic_DNA"/>
</dbReference>
<gene>
    <name evidence="4" type="ORF">FHS30_001653</name>
</gene>